<evidence type="ECO:0000313" key="2">
    <source>
        <dbReference type="Proteomes" id="UP000694867"/>
    </source>
</evidence>
<feature type="compositionally biased region" description="Polar residues" evidence="1">
    <location>
        <begin position="91"/>
        <end position="105"/>
    </location>
</feature>
<dbReference type="GeneID" id="108863646"/>
<gene>
    <name evidence="3" type="primary">LOC108863646</name>
</gene>
<dbReference type="AlphaFoldDB" id="A0AAJ7L3T9"/>
<dbReference type="KEGG" id="goe:108863646"/>
<name>A0AAJ7L3T9_9ACAR</name>
<reference evidence="3" key="1">
    <citation type="submission" date="2025-08" db="UniProtKB">
        <authorList>
            <consortium name="RefSeq"/>
        </authorList>
    </citation>
    <scope>IDENTIFICATION</scope>
</reference>
<proteinExistence type="predicted"/>
<dbReference type="RefSeq" id="XP_018494949.1">
    <property type="nucleotide sequence ID" value="XM_018639433.1"/>
</dbReference>
<feature type="region of interest" description="Disordered" evidence="1">
    <location>
        <begin position="70"/>
        <end position="108"/>
    </location>
</feature>
<organism evidence="2 3">
    <name type="scientific">Galendromus occidentalis</name>
    <name type="common">western predatory mite</name>
    <dbReference type="NCBI Taxonomy" id="34638"/>
    <lineage>
        <taxon>Eukaryota</taxon>
        <taxon>Metazoa</taxon>
        <taxon>Ecdysozoa</taxon>
        <taxon>Arthropoda</taxon>
        <taxon>Chelicerata</taxon>
        <taxon>Arachnida</taxon>
        <taxon>Acari</taxon>
        <taxon>Parasitiformes</taxon>
        <taxon>Mesostigmata</taxon>
        <taxon>Gamasina</taxon>
        <taxon>Phytoseioidea</taxon>
        <taxon>Phytoseiidae</taxon>
        <taxon>Typhlodrominae</taxon>
        <taxon>Galendromus</taxon>
    </lineage>
</organism>
<evidence type="ECO:0000256" key="1">
    <source>
        <dbReference type="SAM" id="MobiDB-lite"/>
    </source>
</evidence>
<sequence>MHSESGFLRLFGRLLNMHNDDPARFELFKKNIQQIIKCVNALEETADMIEDPEELYMFLVRSEIGCSGVSKSPDECDGGNGQDHQPRTPPASITRTQKSDAATQTQRRRVTFSSELADELRITTRRPLQIQKTVRSIILAIFYL</sequence>
<keyword evidence="2" id="KW-1185">Reference proteome</keyword>
<dbReference type="Proteomes" id="UP000694867">
    <property type="component" value="Unplaced"/>
</dbReference>
<evidence type="ECO:0000313" key="3">
    <source>
        <dbReference type="RefSeq" id="XP_018494949.1"/>
    </source>
</evidence>
<accession>A0AAJ7L3T9</accession>
<protein>
    <submittedName>
        <fullName evidence="3">Uncharacterized protein LOC108863646</fullName>
    </submittedName>
</protein>